<dbReference type="EMBL" id="JACCJB010000015">
    <property type="protein sequence ID" value="KAF6220996.1"/>
    <property type="molecule type" value="Genomic_DNA"/>
</dbReference>
<evidence type="ECO:0000313" key="2">
    <source>
        <dbReference type="EMBL" id="KAF6220996.1"/>
    </source>
</evidence>
<dbReference type="PANTHER" id="PTHR31642">
    <property type="entry name" value="TRICHOTHECENE 3-O-ACETYLTRANSFERASE"/>
    <property type="match status" value="1"/>
</dbReference>
<dbReference type="GeneID" id="59331089"/>
<dbReference type="InterPro" id="IPR023213">
    <property type="entry name" value="CAT-like_dom_sf"/>
</dbReference>
<dbReference type="Proteomes" id="UP000593566">
    <property type="component" value="Unassembled WGS sequence"/>
</dbReference>
<evidence type="ECO:0000256" key="1">
    <source>
        <dbReference type="ARBA" id="ARBA00022679"/>
    </source>
</evidence>
<sequence>MASSSPESAPFCLTPLDNVIGAPYVHKAMFFPDSGSDVSLLVQNMTSALAQTFNAIPLLAGTVTRLPDAPQRGRLAVTAPWRTAEDALIVKDLRRTDYPSYEALRSKQFPMVDINYSILVPTRQQMLIPKVERLEVGERPVLLAQINLIKGGMVLGFILDHAFTDGAGSFTVARVWAAYCRGEDGSQLVSPDCVDRTRLIEGDESARLEDIREYKYHPEPKSPARTQGFLSRMFKNLRLWIVLFSRSLLDFRLNAMDNLRAVLRVGPANETSRSESNPLAGEMFFFSKAKLRELKEMASRLEGDETSWISTNDALASLMWCCVTAAHKTKIQNHSESIKDETGLCFVIDARRFARPPLPARFIGNVLIWGNIIKPFSTVIPTAKGVTECAHTLRRKINQYDDTYLPHLIGAIKSVPDVSRVRLDSMGFEGRYLVVNSWATQELYDLDWGTLVGGRCERVRIHKPQFEDFCLVLPELKGCKGNEEAAGLEVIISIRSNYMKMLRENELFNRFAEWRCS</sequence>
<name>A0A8H6CCX7_9LECA</name>
<accession>A0A8H6CCX7</accession>
<dbReference type="InterPro" id="IPR050317">
    <property type="entry name" value="Plant_Fungal_Acyltransferase"/>
</dbReference>
<keyword evidence="3" id="KW-1185">Reference proteome</keyword>
<dbReference type="RefSeq" id="XP_037150431.1">
    <property type="nucleotide sequence ID" value="XM_037293602.1"/>
</dbReference>
<dbReference type="AlphaFoldDB" id="A0A8H6CCX7"/>
<protein>
    <submittedName>
        <fullName evidence="2">Uncharacterized protein</fullName>
    </submittedName>
</protein>
<dbReference type="Gene3D" id="3.30.559.10">
    <property type="entry name" value="Chloramphenicol acetyltransferase-like domain"/>
    <property type="match status" value="2"/>
</dbReference>
<reference evidence="2 3" key="1">
    <citation type="journal article" date="2020" name="Genomics">
        <title>Complete, high-quality genomes from long-read metagenomic sequencing of two wolf lichen thalli reveals enigmatic genome architecture.</title>
        <authorList>
            <person name="McKenzie S.K."/>
            <person name="Walston R.F."/>
            <person name="Allen J.L."/>
        </authorList>
    </citation>
    <scope>NUCLEOTIDE SEQUENCE [LARGE SCALE GENOMIC DNA]</scope>
    <source>
        <strain evidence="2">WasteWater1</strain>
    </source>
</reference>
<keyword evidence="1" id="KW-0808">Transferase</keyword>
<evidence type="ECO:0000313" key="3">
    <source>
        <dbReference type="Proteomes" id="UP000593566"/>
    </source>
</evidence>
<dbReference type="Pfam" id="PF02458">
    <property type="entry name" value="Transferase"/>
    <property type="match status" value="1"/>
</dbReference>
<proteinExistence type="predicted"/>
<gene>
    <name evidence="2" type="ORF">HO133_002677</name>
</gene>
<organism evidence="2 3">
    <name type="scientific">Letharia lupina</name>
    <dbReference type="NCBI Taxonomy" id="560253"/>
    <lineage>
        <taxon>Eukaryota</taxon>
        <taxon>Fungi</taxon>
        <taxon>Dikarya</taxon>
        <taxon>Ascomycota</taxon>
        <taxon>Pezizomycotina</taxon>
        <taxon>Lecanoromycetes</taxon>
        <taxon>OSLEUM clade</taxon>
        <taxon>Lecanoromycetidae</taxon>
        <taxon>Lecanorales</taxon>
        <taxon>Lecanorineae</taxon>
        <taxon>Parmeliaceae</taxon>
        <taxon>Letharia</taxon>
    </lineage>
</organism>
<dbReference type="GO" id="GO:0016747">
    <property type="term" value="F:acyltransferase activity, transferring groups other than amino-acyl groups"/>
    <property type="evidence" value="ECO:0007669"/>
    <property type="project" value="TreeGrafter"/>
</dbReference>
<comment type="caution">
    <text evidence="2">The sequence shown here is derived from an EMBL/GenBank/DDBJ whole genome shotgun (WGS) entry which is preliminary data.</text>
</comment>
<dbReference type="PANTHER" id="PTHR31642:SF270">
    <property type="entry name" value="O-ACYLTRANSFERASE AUSQ"/>
    <property type="match status" value="1"/>
</dbReference>